<dbReference type="PANTHER" id="PTHR42718:SF9">
    <property type="entry name" value="MAJOR FACILITATOR SUPERFAMILY MULTIDRUG TRANSPORTER MFSC"/>
    <property type="match status" value="1"/>
</dbReference>
<feature type="transmembrane region" description="Helical" evidence="8">
    <location>
        <begin position="227"/>
        <end position="251"/>
    </location>
</feature>
<dbReference type="AlphaFoldDB" id="A0A367F568"/>
<dbReference type="GO" id="GO:0005886">
    <property type="term" value="C:plasma membrane"/>
    <property type="evidence" value="ECO:0007669"/>
    <property type="project" value="UniProtKB-SubCell"/>
</dbReference>
<keyword evidence="6" id="KW-0046">Antibiotic resistance</keyword>
<feature type="transmembrane region" description="Helical" evidence="8">
    <location>
        <begin position="315"/>
        <end position="333"/>
    </location>
</feature>
<accession>A0A367F568</accession>
<dbReference type="PROSITE" id="PS50850">
    <property type="entry name" value="MFS"/>
    <property type="match status" value="1"/>
</dbReference>
<reference evidence="10 11" key="1">
    <citation type="submission" date="2018-06" db="EMBL/GenBank/DDBJ databases">
        <title>Streptomyces reniochalinae sp. nov. and Streptomyces diacarnus sp. nov. from marine sponges.</title>
        <authorList>
            <person name="Li L."/>
        </authorList>
    </citation>
    <scope>NUCLEOTIDE SEQUENCE [LARGE SCALE GENOMIC DNA]</scope>
    <source>
        <strain evidence="10 11">LHW51701</strain>
    </source>
</reference>
<dbReference type="InterPro" id="IPR036259">
    <property type="entry name" value="MFS_trans_sf"/>
</dbReference>
<evidence type="ECO:0000256" key="8">
    <source>
        <dbReference type="SAM" id="Phobius"/>
    </source>
</evidence>
<evidence type="ECO:0000256" key="1">
    <source>
        <dbReference type="ARBA" id="ARBA00004651"/>
    </source>
</evidence>
<comment type="caution">
    <text evidence="10">The sequence shown here is derived from an EMBL/GenBank/DDBJ whole genome shotgun (WGS) entry which is preliminary data.</text>
</comment>
<dbReference type="Pfam" id="PF07690">
    <property type="entry name" value="MFS_1"/>
    <property type="match status" value="1"/>
</dbReference>
<feature type="transmembrane region" description="Helical" evidence="8">
    <location>
        <begin position="170"/>
        <end position="190"/>
    </location>
</feature>
<evidence type="ECO:0000256" key="7">
    <source>
        <dbReference type="SAM" id="MobiDB-lite"/>
    </source>
</evidence>
<evidence type="ECO:0000259" key="9">
    <source>
        <dbReference type="PROSITE" id="PS50850"/>
    </source>
</evidence>
<feature type="transmembrane region" description="Helical" evidence="8">
    <location>
        <begin position="272"/>
        <end position="295"/>
    </location>
</feature>
<name>A0A367F568_9ACTN</name>
<dbReference type="PANTHER" id="PTHR42718">
    <property type="entry name" value="MAJOR FACILITATOR SUPERFAMILY MULTIDRUG TRANSPORTER MFSC"/>
    <property type="match status" value="1"/>
</dbReference>
<keyword evidence="5 8" id="KW-0472">Membrane</keyword>
<dbReference type="EMBL" id="QOIN01000039">
    <property type="protein sequence ID" value="RCG24875.1"/>
    <property type="molecule type" value="Genomic_DNA"/>
</dbReference>
<feature type="transmembrane region" description="Helical" evidence="8">
    <location>
        <begin position="202"/>
        <end position="221"/>
    </location>
</feature>
<feature type="transmembrane region" description="Helical" evidence="8">
    <location>
        <begin position="111"/>
        <end position="129"/>
    </location>
</feature>
<feature type="domain" description="Major facilitator superfamily (MFS) profile" evidence="9">
    <location>
        <begin position="17"/>
        <end position="474"/>
    </location>
</feature>
<dbReference type="Proteomes" id="UP000252914">
    <property type="component" value="Unassembled WGS sequence"/>
</dbReference>
<evidence type="ECO:0000256" key="3">
    <source>
        <dbReference type="ARBA" id="ARBA00022692"/>
    </source>
</evidence>
<dbReference type="Gene3D" id="1.20.1250.20">
    <property type="entry name" value="MFS general substrate transporter like domains"/>
    <property type="match status" value="2"/>
</dbReference>
<keyword evidence="4 8" id="KW-1133">Transmembrane helix</keyword>
<sequence>MALTPHPVDSTVSRRRLFAVLALIILFSEIASFEIIMVYPALPKLASSFATLHIAWAASILTLAGATVMPLVGKAADKWGKKRVILLLGAVFVVGSVVCACAHSFPALLVGRALQGCLVGVVTMSYSLVRDIMPREFVPLALGTVVTGVGMSALAGPFLAGWLLDGFGPAGVFWFLALYVAVLLPVYGAVVPESPIRLDRPIDYPGTALLGPGIGVLLLGVTQGSDWGWTAGWTLTFLILGSAMLVAFVCWERACRNPLIDLNVLLGRRFGPTVLAVACVSYMMNAHALISPTMLMAPRNAPGVGYGAGLSATELALWTCPLGIAGMFVGPLGGHLSKKVGARNVLLASAALFLLVMFLGSRLFTVQWQVGLMSLTAGCAVGFLHSSNANLVQDALPASQSGVGNSVGGMSTLLTAGIATALTGAVMSKKVLAVDPSTHAVRYADSALTDAYLYAALVGAVGVAVALVMKHGRAPAQGGMTGPEDDVRVVEASPPAASEAVG</sequence>
<feature type="transmembrane region" description="Helical" evidence="8">
    <location>
        <begin position="84"/>
        <end position="105"/>
    </location>
</feature>
<protein>
    <submittedName>
        <fullName evidence="10">MFS transporter</fullName>
    </submittedName>
</protein>
<dbReference type="RefSeq" id="WP_114021723.1">
    <property type="nucleotide sequence ID" value="NZ_QOIN01000039.1"/>
</dbReference>
<comment type="subcellular location">
    <subcellularLocation>
        <location evidence="1">Cell membrane</location>
        <topology evidence="1">Multi-pass membrane protein</topology>
    </subcellularLocation>
</comment>
<evidence type="ECO:0000313" key="10">
    <source>
        <dbReference type="EMBL" id="RCG24875.1"/>
    </source>
</evidence>
<proteinExistence type="predicted"/>
<dbReference type="GO" id="GO:0046677">
    <property type="term" value="P:response to antibiotic"/>
    <property type="evidence" value="ECO:0007669"/>
    <property type="project" value="UniProtKB-KW"/>
</dbReference>
<dbReference type="SUPFAM" id="SSF103473">
    <property type="entry name" value="MFS general substrate transporter"/>
    <property type="match status" value="1"/>
</dbReference>
<dbReference type="InterPro" id="IPR020846">
    <property type="entry name" value="MFS_dom"/>
</dbReference>
<evidence type="ECO:0000256" key="4">
    <source>
        <dbReference type="ARBA" id="ARBA00022989"/>
    </source>
</evidence>
<evidence type="ECO:0000256" key="6">
    <source>
        <dbReference type="ARBA" id="ARBA00023251"/>
    </source>
</evidence>
<gene>
    <name evidence="10" type="ORF">DTL70_11185</name>
</gene>
<feature type="transmembrane region" description="Helical" evidence="8">
    <location>
        <begin position="345"/>
        <end position="364"/>
    </location>
</feature>
<feature type="transmembrane region" description="Helical" evidence="8">
    <location>
        <begin position="54"/>
        <end position="72"/>
    </location>
</feature>
<feature type="transmembrane region" description="Helical" evidence="8">
    <location>
        <begin position="17"/>
        <end position="42"/>
    </location>
</feature>
<dbReference type="InterPro" id="IPR011701">
    <property type="entry name" value="MFS"/>
</dbReference>
<organism evidence="10 11">
    <name type="scientific">Streptomyces diacarni</name>
    <dbReference type="NCBI Taxonomy" id="2800381"/>
    <lineage>
        <taxon>Bacteria</taxon>
        <taxon>Bacillati</taxon>
        <taxon>Actinomycetota</taxon>
        <taxon>Actinomycetes</taxon>
        <taxon>Kitasatosporales</taxon>
        <taxon>Streptomycetaceae</taxon>
        <taxon>Streptomyces</taxon>
    </lineage>
</organism>
<feature type="region of interest" description="Disordered" evidence="7">
    <location>
        <begin position="475"/>
        <end position="502"/>
    </location>
</feature>
<dbReference type="GO" id="GO:0022857">
    <property type="term" value="F:transmembrane transporter activity"/>
    <property type="evidence" value="ECO:0007669"/>
    <property type="project" value="InterPro"/>
</dbReference>
<feature type="transmembrane region" description="Helical" evidence="8">
    <location>
        <begin position="451"/>
        <end position="469"/>
    </location>
</feature>
<feature type="transmembrane region" description="Helical" evidence="8">
    <location>
        <begin position="141"/>
        <end position="164"/>
    </location>
</feature>
<keyword evidence="3 8" id="KW-0812">Transmembrane</keyword>
<evidence type="ECO:0000256" key="5">
    <source>
        <dbReference type="ARBA" id="ARBA00023136"/>
    </source>
</evidence>
<keyword evidence="2" id="KW-0813">Transport</keyword>
<evidence type="ECO:0000256" key="2">
    <source>
        <dbReference type="ARBA" id="ARBA00022448"/>
    </source>
</evidence>
<evidence type="ECO:0000313" key="11">
    <source>
        <dbReference type="Proteomes" id="UP000252914"/>
    </source>
</evidence>
<keyword evidence="11" id="KW-1185">Reference proteome</keyword>